<name>A0A919CQY8_9PROT</name>
<dbReference type="PANTHER" id="PTHR33376:SF5">
    <property type="entry name" value="EXTRACYTOPLASMIC SOLUTE RECEPTOR PROTEIN"/>
    <property type="match status" value="1"/>
</dbReference>
<feature type="chain" id="PRO_5037299674" evidence="2">
    <location>
        <begin position="23"/>
        <end position="340"/>
    </location>
</feature>
<dbReference type="Gene3D" id="3.40.190.170">
    <property type="entry name" value="Bacterial extracellular solute-binding protein, family 7"/>
    <property type="match status" value="1"/>
</dbReference>
<reference evidence="3" key="1">
    <citation type="journal article" date="2014" name="Int. J. Syst. Evol. Microbiol.">
        <title>Complete genome sequence of Corynebacterium casei LMG S-19264T (=DSM 44701T), isolated from a smear-ripened cheese.</title>
        <authorList>
            <consortium name="US DOE Joint Genome Institute (JGI-PGF)"/>
            <person name="Walter F."/>
            <person name="Albersmeier A."/>
            <person name="Kalinowski J."/>
            <person name="Ruckert C."/>
        </authorList>
    </citation>
    <scope>NUCLEOTIDE SEQUENCE</scope>
    <source>
        <strain evidence="3">KCTC 42651</strain>
    </source>
</reference>
<dbReference type="CDD" id="cd13604">
    <property type="entry name" value="PBP2_TRAP_ketoacid_lactate_like"/>
    <property type="match status" value="1"/>
</dbReference>
<keyword evidence="1 2" id="KW-0732">Signal</keyword>
<sequence>MRRTIAAAVAALAIGLTGAAEAKTLKLQASSAPGDWAHRFMTEGWQQKVGVMSGGSLMVEVLPTKAVVPHKETIDAVANGILDGDLNAVAYFSGRDPAFALMGDLIAGYDTPEEVQTFCMEGGGKEILQKLYDKYGGGNIHVVGCGPYAKEALVAKVPIHGVDDFKGVKIRSPEGLAAEVFKRAGATPVSLPFSEVYTSLEKGIVDAADASAYVNNDASGMHKVALYPLYPGIHSMAILQFVVNKDVWNKLTDAERTILETWYVAAYVTMRRQADLQDRDLAARDKAAGKLTVIDWSKEERAKFRKIAVKAWEDYGAKSPLAKEALDAHLSFMKKTGLLD</sequence>
<organism evidence="3 4">
    <name type="scientific">Thalassobaculum fulvum</name>
    <dbReference type="NCBI Taxonomy" id="1633335"/>
    <lineage>
        <taxon>Bacteria</taxon>
        <taxon>Pseudomonadati</taxon>
        <taxon>Pseudomonadota</taxon>
        <taxon>Alphaproteobacteria</taxon>
        <taxon>Rhodospirillales</taxon>
        <taxon>Thalassobaculaceae</taxon>
        <taxon>Thalassobaculum</taxon>
    </lineage>
</organism>
<gene>
    <name evidence="3" type="ORF">GCM10017083_39010</name>
</gene>
<keyword evidence="4" id="KW-1185">Reference proteome</keyword>
<comment type="caution">
    <text evidence="3">The sequence shown here is derived from an EMBL/GenBank/DDBJ whole genome shotgun (WGS) entry which is preliminary data.</text>
</comment>
<protein>
    <submittedName>
        <fullName evidence="3">Lactate-binding periplasmic protein</fullName>
    </submittedName>
</protein>
<dbReference type="AlphaFoldDB" id="A0A919CQY8"/>
<dbReference type="InterPro" id="IPR038404">
    <property type="entry name" value="TRAP_DctP_sf"/>
</dbReference>
<dbReference type="EMBL" id="BMZS01000009">
    <property type="protein sequence ID" value="GHD57463.1"/>
    <property type="molecule type" value="Genomic_DNA"/>
</dbReference>
<reference evidence="3" key="2">
    <citation type="submission" date="2020-09" db="EMBL/GenBank/DDBJ databases">
        <authorList>
            <person name="Sun Q."/>
            <person name="Kim S."/>
        </authorList>
    </citation>
    <scope>NUCLEOTIDE SEQUENCE</scope>
    <source>
        <strain evidence="3">KCTC 42651</strain>
    </source>
</reference>
<proteinExistence type="predicted"/>
<dbReference type="GO" id="GO:0055085">
    <property type="term" value="P:transmembrane transport"/>
    <property type="evidence" value="ECO:0007669"/>
    <property type="project" value="InterPro"/>
</dbReference>
<accession>A0A919CQY8</accession>
<dbReference type="Pfam" id="PF03480">
    <property type="entry name" value="DctP"/>
    <property type="match status" value="1"/>
</dbReference>
<feature type="signal peptide" evidence="2">
    <location>
        <begin position="1"/>
        <end position="22"/>
    </location>
</feature>
<dbReference type="RefSeq" id="WP_189992744.1">
    <property type="nucleotide sequence ID" value="NZ_BMZS01000009.1"/>
</dbReference>
<dbReference type="PANTHER" id="PTHR33376">
    <property type="match status" value="1"/>
</dbReference>
<evidence type="ECO:0000313" key="4">
    <source>
        <dbReference type="Proteomes" id="UP000630353"/>
    </source>
</evidence>
<evidence type="ECO:0000256" key="2">
    <source>
        <dbReference type="SAM" id="SignalP"/>
    </source>
</evidence>
<dbReference type="Proteomes" id="UP000630353">
    <property type="component" value="Unassembled WGS sequence"/>
</dbReference>
<dbReference type="InterPro" id="IPR018389">
    <property type="entry name" value="DctP_fam"/>
</dbReference>
<evidence type="ECO:0000256" key="1">
    <source>
        <dbReference type="ARBA" id="ARBA00022729"/>
    </source>
</evidence>
<dbReference type="NCBIfam" id="NF037995">
    <property type="entry name" value="TRAP_S1"/>
    <property type="match status" value="1"/>
</dbReference>
<evidence type="ECO:0000313" key="3">
    <source>
        <dbReference type="EMBL" id="GHD57463.1"/>
    </source>
</evidence>